<evidence type="ECO:0000256" key="4">
    <source>
        <dbReference type="ARBA" id="ARBA00023172"/>
    </source>
</evidence>
<gene>
    <name evidence="8" type="ORF">A2Z24_00255</name>
</gene>
<evidence type="ECO:0000259" key="7">
    <source>
        <dbReference type="PROSITE" id="PS51900"/>
    </source>
</evidence>
<evidence type="ECO:0000256" key="2">
    <source>
        <dbReference type="ARBA" id="ARBA00022908"/>
    </source>
</evidence>
<keyword evidence="3 5" id="KW-0238">DNA-binding</keyword>
<dbReference type="GO" id="GO:0003677">
    <property type="term" value="F:DNA binding"/>
    <property type="evidence" value="ECO:0007669"/>
    <property type="project" value="UniProtKB-UniRule"/>
</dbReference>
<dbReference type="STRING" id="1802597.A2Z24_00255"/>
<dbReference type="Pfam" id="PF00589">
    <property type="entry name" value="Phage_integrase"/>
    <property type="match status" value="1"/>
</dbReference>
<dbReference type="AlphaFoldDB" id="A0A1G1WF93"/>
<dbReference type="Gene3D" id="1.10.150.130">
    <property type="match status" value="1"/>
</dbReference>
<protein>
    <recommendedName>
        <fullName evidence="10">Tyrosine recombinase XerC</fullName>
    </recommendedName>
</protein>
<dbReference type="InterPro" id="IPR050090">
    <property type="entry name" value="Tyrosine_recombinase_XerCD"/>
</dbReference>
<sequence>MIPTHEAHKKFISHLKKQGRSSATILAYGKDIDQLRDFLNELNKNKVHEITTKDLQAFMAKLSKEGYTPKSISRKTNSTKTFFRFLKINDYITDDPATLLEHPKFEMKPPRILSKTEYRALRDAARSDTRMSAVIELLLQTGIRIGELARLQLADAKFGNTKAGELHIPAGESYPERNVPLNKAAEVALKNYIEVRPKTKNETLFVTKTGRPLLVRNIRTAIDRYFKLAGIADAKVNDLRHTFVAHHLMSGTSLVLVSKLAGHKRLATTEKYLNLIQGRLEEPIKLEEL</sequence>
<dbReference type="PANTHER" id="PTHR30349">
    <property type="entry name" value="PHAGE INTEGRASE-RELATED"/>
    <property type="match status" value="1"/>
</dbReference>
<dbReference type="Pfam" id="PF02899">
    <property type="entry name" value="Phage_int_SAM_1"/>
    <property type="match status" value="1"/>
</dbReference>
<feature type="domain" description="Tyr recombinase" evidence="6">
    <location>
        <begin position="108"/>
        <end position="285"/>
    </location>
</feature>
<dbReference type="EMBL" id="MHCT01000009">
    <property type="protein sequence ID" value="OGY26324.1"/>
    <property type="molecule type" value="Genomic_DNA"/>
</dbReference>
<name>A0A1G1WF93_9BACT</name>
<evidence type="ECO:0000256" key="1">
    <source>
        <dbReference type="ARBA" id="ARBA00008857"/>
    </source>
</evidence>
<accession>A0A1G1WF93</accession>
<dbReference type="Gene3D" id="1.10.443.10">
    <property type="entry name" value="Intergrase catalytic core"/>
    <property type="match status" value="1"/>
</dbReference>
<dbReference type="InterPro" id="IPR044068">
    <property type="entry name" value="CB"/>
</dbReference>
<dbReference type="InterPro" id="IPR004107">
    <property type="entry name" value="Integrase_SAM-like_N"/>
</dbReference>
<keyword evidence="2" id="KW-0229">DNA integration</keyword>
<comment type="caution">
    <text evidence="8">The sequence shown here is derived from an EMBL/GenBank/DDBJ whole genome shotgun (WGS) entry which is preliminary data.</text>
</comment>
<dbReference type="CDD" id="cd00796">
    <property type="entry name" value="INT_Rci_Hp1_C"/>
    <property type="match status" value="1"/>
</dbReference>
<evidence type="ECO:0008006" key="10">
    <source>
        <dbReference type="Google" id="ProtNLM"/>
    </source>
</evidence>
<comment type="similarity">
    <text evidence="1">Belongs to the 'phage' integrase family.</text>
</comment>
<dbReference type="InterPro" id="IPR011010">
    <property type="entry name" value="DNA_brk_join_enz"/>
</dbReference>
<dbReference type="PANTHER" id="PTHR30349:SF41">
    <property type="entry name" value="INTEGRASE_RECOMBINASE PROTEIN MJ0367-RELATED"/>
    <property type="match status" value="1"/>
</dbReference>
<dbReference type="SUPFAM" id="SSF56349">
    <property type="entry name" value="DNA breaking-rejoining enzymes"/>
    <property type="match status" value="1"/>
</dbReference>
<proteinExistence type="inferred from homology"/>
<dbReference type="Proteomes" id="UP000177588">
    <property type="component" value="Unassembled WGS sequence"/>
</dbReference>
<feature type="domain" description="Core-binding (CB)" evidence="7">
    <location>
        <begin position="2"/>
        <end position="87"/>
    </location>
</feature>
<dbReference type="PROSITE" id="PS51900">
    <property type="entry name" value="CB"/>
    <property type="match status" value="1"/>
</dbReference>
<evidence type="ECO:0000259" key="6">
    <source>
        <dbReference type="PROSITE" id="PS51898"/>
    </source>
</evidence>
<dbReference type="InterPro" id="IPR013762">
    <property type="entry name" value="Integrase-like_cat_sf"/>
</dbReference>
<dbReference type="InterPro" id="IPR010998">
    <property type="entry name" value="Integrase_recombinase_N"/>
</dbReference>
<evidence type="ECO:0000256" key="3">
    <source>
        <dbReference type="ARBA" id="ARBA00023125"/>
    </source>
</evidence>
<reference evidence="8 9" key="1">
    <citation type="journal article" date="2016" name="Nat. Commun.">
        <title>Thousands of microbial genomes shed light on interconnected biogeochemical processes in an aquifer system.</title>
        <authorList>
            <person name="Anantharaman K."/>
            <person name="Brown C.T."/>
            <person name="Hug L.A."/>
            <person name="Sharon I."/>
            <person name="Castelle C.J."/>
            <person name="Probst A.J."/>
            <person name="Thomas B.C."/>
            <person name="Singh A."/>
            <person name="Wilkins M.J."/>
            <person name="Karaoz U."/>
            <person name="Brodie E.L."/>
            <person name="Williams K.H."/>
            <person name="Hubbard S.S."/>
            <person name="Banfield J.F."/>
        </authorList>
    </citation>
    <scope>NUCLEOTIDE SEQUENCE [LARGE SCALE GENOMIC DNA]</scope>
</reference>
<organism evidence="8 9">
    <name type="scientific">Candidatus Woykebacteria bacterium RBG_16_44_10</name>
    <dbReference type="NCBI Taxonomy" id="1802597"/>
    <lineage>
        <taxon>Bacteria</taxon>
        <taxon>Candidatus Woykeibacteriota</taxon>
    </lineage>
</organism>
<dbReference type="GO" id="GO:0015074">
    <property type="term" value="P:DNA integration"/>
    <property type="evidence" value="ECO:0007669"/>
    <property type="project" value="UniProtKB-KW"/>
</dbReference>
<dbReference type="InterPro" id="IPR002104">
    <property type="entry name" value="Integrase_catalytic"/>
</dbReference>
<evidence type="ECO:0000313" key="9">
    <source>
        <dbReference type="Proteomes" id="UP000177588"/>
    </source>
</evidence>
<keyword evidence="4" id="KW-0233">DNA recombination</keyword>
<dbReference type="PROSITE" id="PS51898">
    <property type="entry name" value="TYR_RECOMBINASE"/>
    <property type="match status" value="1"/>
</dbReference>
<dbReference type="GO" id="GO:0006310">
    <property type="term" value="P:DNA recombination"/>
    <property type="evidence" value="ECO:0007669"/>
    <property type="project" value="UniProtKB-KW"/>
</dbReference>
<evidence type="ECO:0000313" key="8">
    <source>
        <dbReference type="EMBL" id="OGY26324.1"/>
    </source>
</evidence>
<evidence type="ECO:0000256" key="5">
    <source>
        <dbReference type="PROSITE-ProRule" id="PRU01248"/>
    </source>
</evidence>